<evidence type="ECO:0000259" key="3">
    <source>
        <dbReference type="PROSITE" id="PS51730"/>
    </source>
</evidence>
<name>A0A1I8FUH9_9PLAT</name>
<dbReference type="InterPro" id="IPR007965">
    <property type="entry name" value="GNAT_ATAT"/>
</dbReference>
<feature type="domain" description="N-acetyltransferase" evidence="3">
    <location>
        <begin position="1"/>
        <end position="104"/>
    </location>
</feature>
<keyword evidence="1" id="KW-0808">Transferase</keyword>
<evidence type="ECO:0000256" key="1">
    <source>
        <dbReference type="ARBA" id="ARBA00022679"/>
    </source>
</evidence>
<keyword evidence="2" id="KW-0012">Acyltransferase</keyword>
<dbReference type="InterPro" id="IPR038746">
    <property type="entry name" value="Atat"/>
</dbReference>
<reference evidence="5" key="1">
    <citation type="submission" date="2016-11" db="UniProtKB">
        <authorList>
            <consortium name="WormBaseParasite"/>
        </authorList>
    </citation>
    <scope>IDENTIFICATION</scope>
</reference>
<dbReference type="AlphaFoldDB" id="A0A1I8FUH9"/>
<dbReference type="PANTHER" id="PTHR12327">
    <property type="entry name" value="ALPHA-TUBULIN N-ACETYLTRANSFERASE 1"/>
    <property type="match status" value="1"/>
</dbReference>
<sequence length="150" mass="17113">AQALPNAINQLQAPAIFRSSTGAVVGILKMGRKKLFVYDMLGKQHEMEPLCVLDFYVHDRNRWKPVHLAIDRPSPKFAGFLKKHYGLKDCIPQMNNFVVFHGFFRDRPESGAQSVRVGAAADWAVRRRIRSRRQKDLHQQPLATGSLCCR</sequence>
<evidence type="ECO:0000256" key="2">
    <source>
        <dbReference type="ARBA" id="ARBA00023315"/>
    </source>
</evidence>
<dbReference type="GO" id="GO:0019799">
    <property type="term" value="F:tubulin N-acetyltransferase activity"/>
    <property type="evidence" value="ECO:0007669"/>
    <property type="project" value="InterPro"/>
</dbReference>
<accession>A0A1I8FUH9</accession>
<evidence type="ECO:0000313" key="4">
    <source>
        <dbReference type="Proteomes" id="UP000095280"/>
    </source>
</evidence>
<dbReference type="PANTHER" id="PTHR12327:SF0">
    <property type="entry name" value="ALPHA-TUBULIN N-ACETYLTRANSFERASE 1"/>
    <property type="match status" value="1"/>
</dbReference>
<dbReference type="Gene3D" id="3.40.630.30">
    <property type="match status" value="1"/>
</dbReference>
<dbReference type="Pfam" id="PF05301">
    <property type="entry name" value="Acetyltransf_16"/>
    <property type="match status" value="2"/>
</dbReference>
<protein>
    <submittedName>
        <fullName evidence="5">N-acetyltransferase domain-containing protein</fullName>
    </submittedName>
</protein>
<dbReference type="PROSITE" id="PS51730">
    <property type="entry name" value="GNAT_ATAT"/>
    <property type="match status" value="1"/>
</dbReference>
<organism evidence="4 5">
    <name type="scientific">Macrostomum lignano</name>
    <dbReference type="NCBI Taxonomy" id="282301"/>
    <lineage>
        <taxon>Eukaryota</taxon>
        <taxon>Metazoa</taxon>
        <taxon>Spiralia</taxon>
        <taxon>Lophotrochozoa</taxon>
        <taxon>Platyhelminthes</taxon>
        <taxon>Rhabditophora</taxon>
        <taxon>Macrostomorpha</taxon>
        <taxon>Macrostomida</taxon>
        <taxon>Macrostomidae</taxon>
        <taxon>Macrostomum</taxon>
    </lineage>
</organism>
<evidence type="ECO:0000313" key="5">
    <source>
        <dbReference type="WBParaSite" id="maker-unitig_7640-snap-gene-0.2-mRNA-1"/>
    </source>
</evidence>
<proteinExistence type="predicted"/>
<keyword evidence="4" id="KW-1185">Reference proteome</keyword>
<dbReference type="GO" id="GO:0005874">
    <property type="term" value="C:microtubule"/>
    <property type="evidence" value="ECO:0007669"/>
    <property type="project" value="InterPro"/>
</dbReference>
<dbReference type="Proteomes" id="UP000095280">
    <property type="component" value="Unplaced"/>
</dbReference>
<dbReference type="WBParaSite" id="maker-unitig_7640-snap-gene-0.2-mRNA-1">
    <property type="protein sequence ID" value="maker-unitig_7640-snap-gene-0.2-mRNA-1"/>
    <property type="gene ID" value="maker-unitig_7640-snap-gene-0.2"/>
</dbReference>